<feature type="region of interest" description="Disordered" evidence="6">
    <location>
        <begin position="384"/>
        <end position="414"/>
    </location>
</feature>
<evidence type="ECO:0000256" key="7">
    <source>
        <dbReference type="SAM" id="Phobius"/>
    </source>
</evidence>
<dbReference type="SMART" id="SM00283">
    <property type="entry name" value="MA"/>
    <property type="match status" value="1"/>
</dbReference>
<evidence type="ECO:0000256" key="6">
    <source>
        <dbReference type="SAM" id="MobiDB-lite"/>
    </source>
</evidence>
<evidence type="ECO:0000259" key="8">
    <source>
        <dbReference type="PROSITE" id="PS50111"/>
    </source>
</evidence>
<keyword evidence="7" id="KW-0812">Transmembrane</keyword>
<feature type="compositionally biased region" description="Low complexity" evidence="6">
    <location>
        <begin position="384"/>
        <end position="399"/>
    </location>
</feature>
<name>A4BD12_9GAMM</name>
<dbReference type="HOGENOM" id="CLU_000445_107_16_6"/>
<gene>
    <name evidence="10" type="ORF">MED297_08396</name>
</gene>
<dbReference type="InterPro" id="IPR004089">
    <property type="entry name" value="MCPsignal_dom"/>
</dbReference>
<dbReference type="GO" id="GO:0004888">
    <property type="term" value="F:transmembrane signaling receptor activity"/>
    <property type="evidence" value="ECO:0007669"/>
    <property type="project" value="InterPro"/>
</dbReference>
<dbReference type="PROSITE" id="PS50111">
    <property type="entry name" value="CHEMOTAXIS_TRANSDUC_2"/>
    <property type="match status" value="1"/>
</dbReference>
<evidence type="ECO:0000313" key="10">
    <source>
        <dbReference type="EMBL" id="EAR10094.1"/>
    </source>
</evidence>
<keyword evidence="11" id="KW-1185">Reference proteome</keyword>
<protein>
    <submittedName>
        <fullName evidence="10">Methyl-accepting chemotaxis protein</fullName>
    </submittedName>
</protein>
<keyword evidence="7" id="KW-1133">Transmembrane helix</keyword>
<feature type="transmembrane region" description="Helical" evidence="7">
    <location>
        <begin position="297"/>
        <end position="319"/>
    </location>
</feature>
<feature type="region of interest" description="Disordered" evidence="6">
    <location>
        <begin position="612"/>
        <end position="644"/>
    </location>
</feature>
<comment type="caution">
    <text evidence="10">The sequence shown here is derived from an EMBL/GenBank/DDBJ whole genome shotgun (WGS) entry which is preliminary data.</text>
</comment>
<dbReference type="RefSeq" id="WP_008045803.1">
    <property type="nucleotide sequence ID" value="NZ_CH724152.1"/>
</dbReference>
<feature type="compositionally biased region" description="Polar residues" evidence="6">
    <location>
        <begin position="400"/>
        <end position="414"/>
    </location>
</feature>
<evidence type="ECO:0000256" key="3">
    <source>
        <dbReference type="ARBA" id="ARBA00029447"/>
    </source>
</evidence>
<dbReference type="AlphaFoldDB" id="A4BD12"/>
<dbReference type="GO" id="GO:0007165">
    <property type="term" value="P:signal transduction"/>
    <property type="evidence" value="ECO:0007669"/>
    <property type="project" value="UniProtKB-KW"/>
</dbReference>
<accession>A4BD12</accession>
<dbReference type="EMBL" id="AAOE01000006">
    <property type="protein sequence ID" value="EAR10094.1"/>
    <property type="molecule type" value="Genomic_DNA"/>
</dbReference>
<dbReference type="InterPro" id="IPR051310">
    <property type="entry name" value="MCP_chemotaxis"/>
</dbReference>
<organism evidence="10 11">
    <name type="scientific">Reinekea blandensis MED297</name>
    <dbReference type="NCBI Taxonomy" id="314283"/>
    <lineage>
        <taxon>Bacteria</taxon>
        <taxon>Pseudomonadati</taxon>
        <taxon>Pseudomonadota</taxon>
        <taxon>Gammaproteobacteria</taxon>
        <taxon>Oceanospirillales</taxon>
        <taxon>Saccharospirillaceae</taxon>
        <taxon>Reinekea</taxon>
    </lineage>
</organism>
<keyword evidence="7" id="KW-0472">Membrane</keyword>
<dbReference type="PRINTS" id="PR00260">
    <property type="entry name" value="CHEMTRNSDUCR"/>
</dbReference>
<reference evidence="10 11" key="1">
    <citation type="submission" date="2006-02" db="EMBL/GenBank/DDBJ databases">
        <authorList>
            <person name="Pinhassi J."/>
            <person name="Pedros-Alio C."/>
            <person name="Ferriera S."/>
            <person name="Johnson J."/>
            <person name="Kravitz S."/>
            <person name="Halpern A."/>
            <person name="Remington K."/>
            <person name="Beeson K."/>
            <person name="Tran B."/>
            <person name="Rogers Y.-H."/>
            <person name="Friedman R."/>
            <person name="Venter J.C."/>
        </authorList>
    </citation>
    <scope>NUCLEOTIDE SEQUENCE [LARGE SCALE GENOMIC DNA]</scope>
    <source>
        <strain evidence="10 11">MED297</strain>
    </source>
</reference>
<feature type="domain" description="Methyl-accepting transducer" evidence="8">
    <location>
        <begin position="379"/>
        <end position="594"/>
    </location>
</feature>
<evidence type="ECO:0000256" key="5">
    <source>
        <dbReference type="SAM" id="Coils"/>
    </source>
</evidence>
<dbReference type="Gene3D" id="1.10.287.950">
    <property type="entry name" value="Methyl-accepting chemotaxis protein"/>
    <property type="match status" value="1"/>
</dbReference>
<feature type="compositionally biased region" description="Low complexity" evidence="6">
    <location>
        <begin position="619"/>
        <end position="630"/>
    </location>
</feature>
<dbReference type="PROSITE" id="PS51753">
    <property type="entry name" value="HBM"/>
    <property type="match status" value="1"/>
</dbReference>
<dbReference type="SUPFAM" id="SSF58104">
    <property type="entry name" value="Methyl-accepting chemotaxis protein (MCP) signaling domain"/>
    <property type="match status" value="1"/>
</dbReference>
<dbReference type="OrthoDB" id="9795078at2"/>
<dbReference type="InterPro" id="IPR004090">
    <property type="entry name" value="Chemotax_Me-accpt_rcpt"/>
</dbReference>
<evidence type="ECO:0000256" key="4">
    <source>
        <dbReference type="PROSITE-ProRule" id="PRU00284"/>
    </source>
</evidence>
<evidence type="ECO:0000259" key="9">
    <source>
        <dbReference type="PROSITE" id="PS51753"/>
    </source>
</evidence>
<comment type="similarity">
    <text evidence="3">Belongs to the methyl-accepting chemotaxis (MCP) protein family.</text>
</comment>
<dbReference type="Proteomes" id="UP000005953">
    <property type="component" value="Unassembled WGS sequence"/>
</dbReference>
<dbReference type="GO" id="GO:0005886">
    <property type="term" value="C:plasma membrane"/>
    <property type="evidence" value="ECO:0007669"/>
    <property type="project" value="TreeGrafter"/>
</dbReference>
<keyword evidence="2 4" id="KW-0807">Transducer</keyword>
<feature type="coiled-coil region" evidence="5">
    <location>
        <begin position="565"/>
        <end position="603"/>
    </location>
</feature>
<dbReference type="GO" id="GO:0006935">
    <property type="term" value="P:chemotaxis"/>
    <property type="evidence" value="ECO:0007669"/>
    <property type="project" value="UniProtKB-KW"/>
</dbReference>
<evidence type="ECO:0000256" key="1">
    <source>
        <dbReference type="ARBA" id="ARBA00022500"/>
    </source>
</evidence>
<keyword evidence="5" id="KW-0175">Coiled coil</keyword>
<evidence type="ECO:0000313" key="11">
    <source>
        <dbReference type="Proteomes" id="UP000005953"/>
    </source>
</evidence>
<dbReference type="InterPro" id="IPR032255">
    <property type="entry name" value="HBM"/>
</dbReference>
<proteinExistence type="inferred from homology"/>
<feature type="domain" description="HBM" evidence="9">
    <location>
        <begin position="45"/>
        <end position="286"/>
    </location>
</feature>
<sequence length="644" mass="70236">MFKNLTLSMQITGGYALVLLLLVIVSVSSYVGLTRAVTGFDDYRNLARDANLAGRIQANMLIVETEVNAYIFQGNEEARTNFQTRYELLRELVEEAQEEINNPARAKLVDEIDEDSVDYRTYFNQITGLIDDRDQEVNDILVPIGQRLVTAVSEMMHSAYSDGETDIAYRAADVLEAILRARLAASKFLEDNERSNLDSSLSYLQDARAVRLESLRSSVFDTARRAQVVQLENDLKAYEQGLNNVFETISERNRLIEDELIRIASEVSHETENLKLSVQEDQDTLGPIVERQNEQTVLTVVIVSVAAVIVGLFLAWFLVRVIKRPLGGEPRDMETIARRLAEGDLSMTFENREGATGVYKAMMEMVDSLSSVIAGVRSGSDNLSSASQQVSSTAQSLSQGATEQASGVEETTSAVEELNASVQQNSENAKVTNDMATSAAEEARQGGEAVDQTVAAMKQIADKIGLIEDIAYKTNLLSLNAAIEAARAGEHGKGFTVVASEVRKLAENSSMTAQEINKLATESVGIAENAGRLISNIVPNIQKTSDLVQEITSSSDEQAIGIAQINDSMSQLDKATQQNASASEELAATAEELNGQANQLLESVEFFKLSQTQTGTRMASPAKPASSRSAGDYSAPDSKDFERF</sequence>
<keyword evidence="1" id="KW-0145">Chemotaxis</keyword>
<evidence type="ECO:0000256" key="2">
    <source>
        <dbReference type="ARBA" id="ARBA00023224"/>
    </source>
</evidence>
<dbReference type="SMART" id="SM01358">
    <property type="entry name" value="HBM"/>
    <property type="match status" value="1"/>
</dbReference>
<dbReference type="STRING" id="314283.MED297_08396"/>
<dbReference type="PANTHER" id="PTHR43531">
    <property type="entry name" value="PROTEIN ICFG"/>
    <property type="match status" value="1"/>
</dbReference>
<dbReference type="Pfam" id="PF00015">
    <property type="entry name" value="MCPsignal"/>
    <property type="match status" value="1"/>
</dbReference>
<dbReference type="PANTHER" id="PTHR43531:SF11">
    <property type="entry name" value="METHYL-ACCEPTING CHEMOTAXIS PROTEIN 3"/>
    <property type="match status" value="1"/>
</dbReference>